<evidence type="ECO:0000256" key="2">
    <source>
        <dbReference type="ARBA" id="ARBA00022448"/>
    </source>
</evidence>
<dbReference type="InterPro" id="IPR006127">
    <property type="entry name" value="ZnuA-like"/>
</dbReference>
<organism evidence="5 6">
    <name type="scientific">Bifidobacterium simiarum</name>
    <dbReference type="NCBI Taxonomy" id="2045441"/>
    <lineage>
        <taxon>Bacteria</taxon>
        <taxon>Bacillati</taxon>
        <taxon>Actinomycetota</taxon>
        <taxon>Actinomycetes</taxon>
        <taxon>Bifidobacteriales</taxon>
        <taxon>Bifidobacteriaceae</taxon>
        <taxon>Bifidobacterium</taxon>
    </lineage>
</organism>
<dbReference type="SUPFAM" id="SSF53807">
    <property type="entry name" value="Helical backbone' metal receptor"/>
    <property type="match status" value="1"/>
</dbReference>
<evidence type="ECO:0000256" key="4">
    <source>
        <dbReference type="ARBA" id="ARBA00022729"/>
    </source>
</evidence>
<dbReference type="OrthoDB" id="5296019at2"/>
<accession>A0A2M9HDX4</accession>
<dbReference type="Gene3D" id="3.40.50.1980">
    <property type="entry name" value="Nitrogenase molybdenum iron protein domain"/>
    <property type="match status" value="1"/>
</dbReference>
<keyword evidence="4" id="KW-0732">Signal</keyword>
<evidence type="ECO:0000313" key="5">
    <source>
        <dbReference type="EMBL" id="PJM75014.1"/>
    </source>
</evidence>
<dbReference type="GO" id="GO:0030313">
    <property type="term" value="C:cell envelope"/>
    <property type="evidence" value="ECO:0007669"/>
    <property type="project" value="UniProtKB-SubCell"/>
</dbReference>
<protein>
    <submittedName>
        <fullName evidence="5">ABC transporter substrate-binding protein</fullName>
    </submittedName>
</protein>
<dbReference type="InterPro" id="IPR050492">
    <property type="entry name" value="Bact_metal-bind_prot9"/>
</dbReference>
<keyword evidence="2" id="KW-0813">Transport</keyword>
<sequence length="341" mass="36215">MPVAVPSCRWPALRIVGYRENKSTITKAVTMSSMLSRMVRSVTAAITCTALMALGACSGGSGGASASSSGPSDGPIAVTASINQWGLLARQIGGDQVNVDSILGSTNVDAHDFEPQTSDIAKISKSDILVVNGAGYDEWAVKAAAGSVTTVNAAEAVGAADGDNPHLWFSKDARKAMARELCEAFAKERPAKKDYFDSRLSTWSKSESELERTMDTFASKHPKATYAATESVAYYLMSDLRLTDVTPKAYLQATANESEPAPADVQRFQSLLEGRKVSLLVNNTQEASDMTNLITGTAHKSDVPVIDVSEQVPEGQTSLVSWMNSLISSCEQALESSETAE</sequence>
<comment type="subcellular location">
    <subcellularLocation>
        <location evidence="1">Cell envelope</location>
    </subcellularLocation>
</comment>
<comment type="caution">
    <text evidence="5">The sequence shown here is derived from an EMBL/GenBank/DDBJ whole genome shotgun (WGS) entry which is preliminary data.</text>
</comment>
<dbReference type="Pfam" id="PF01297">
    <property type="entry name" value="ZnuA"/>
    <property type="match status" value="1"/>
</dbReference>
<dbReference type="Proteomes" id="UP000231451">
    <property type="component" value="Unassembled WGS sequence"/>
</dbReference>
<dbReference type="GO" id="GO:0030001">
    <property type="term" value="P:metal ion transport"/>
    <property type="evidence" value="ECO:0007669"/>
    <property type="project" value="InterPro"/>
</dbReference>
<dbReference type="PANTHER" id="PTHR42953">
    <property type="entry name" value="HIGH-AFFINITY ZINC UPTAKE SYSTEM PROTEIN ZNUA-RELATED"/>
    <property type="match status" value="1"/>
</dbReference>
<keyword evidence="3" id="KW-0479">Metal-binding</keyword>
<dbReference type="AlphaFoldDB" id="A0A2M9HDX4"/>
<proteinExistence type="predicted"/>
<evidence type="ECO:0000256" key="3">
    <source>
        <dbReference type="ARBA" id="ARBA00022723"/>
    </source>
</evidence>
<evidence type="ECO:0000256" key="1">
    <source>
        <dbReference type="ARBA" id="ARBA00004196"/>
    </source>
</evidence>
<gene>
    <name evidence="5" type="ORF">CSQ87_07255</name>
</gene>
<dbReference type="EMBL" id="PEBK01000006">
    <property type="protein sequence ID" value="PJM75014.1"/>
    <property type="molecule type" value="Genomic_DNA"/>
</dbReference>
<dbReference type="PANTHER" id="PTHR42953:SF1">
    <property type="entry name" value="METAL-BINDING PROTEIN HI_0362-RELATED"/>
    <property type="match status" value="1"/>
</dbReference>
<reference evidence="5 6" key="1">
    <citation type="submission" date="2017-10" db="EMBL/GenBank/DDBJ databases">
        <title>Draft genome sequences of strains TRE 1, TRE 9, TRE H and TRI 7, isolated from tamarins, belonging to four potential novel Bifidobacterium species.</title>
        <authorList>
            <person name="Mattarelli P."/>
            <person name="Modesto M."/>
            <person name="Puglisi E."/>
            <person name="Morelli L."/>
            <person name="Spezio C."/>
            <person name="Bonetti A."/>
            <person name="Sandri C."/>
        </authorList>
    </citation>
    <scope>NUCLEOTIDE SEQUENCE [LARGE SCALE GENOMIC DNA]</scope>
    <source>
        <strain evidence="6">TRI7</strain>
    </source>
</reference>
<name>A0A2M9HDX4_9BIFI</name>
<keyword evidence="6" id="KW-1185">Reference proteome</keyword>
<evidence type="ECO:0000313" key="6">
    <source>
        <dbReference type="Proteomes" id="UP000231451"/>
    </source>
</evidence>
<dbReference type="GO" id="GO:0046872">
    <property type="term" value="F:metal ion binding"/>
    <property type="evidence" value="ECO:0007669"/>
    <property type="project" value="UniProtKB-KW"/>
</dbReference>